<evidence type="ECO:0000313" key="4">
    <source>
        <dbReference type="EMBL" id="HIQ63210.1"/>
    </source>
</evidence>
<proteinExistence type="inferred from homology"/>
<dbReference type="Proteomes" id="UP000886819">
    <property type="component" value="Unassembled WGS sequence"/>
</dbReference>
<dbReference type="GO" id="GO:0046961">
    <property type="term" value="F:proton-transporting ATPase activity, rotational mechanism"/>
    <property type="evidence" value="ECO:0007669"/>
    <property type="project" value="InterPro"/>
</dbReference>
<accession>A0A9D0YYI8</accession>
<dbReference type="InterPro" id="IPR002842">
    <property type="entry name" value="ATPase_V1_Esu"/>
</dbReference>
<dbReference type="SUPFAM" id="SSF160527">
    <property type="entry name" value="V-type ATPase subunit E-like"/>
    <property type="match status" value="1"/>
</dbReference>
<evidence type="ECO:0000313" key="5">
    <source>
        <dbReference type="Proteomes" id="UP000886819"/>
    </source>
</evidence>
<organism evidence="4 5">
    <name type="scientific">Candidatus Avichristensenella intestinipullorum</name>
    <dbReference type="NCBI Taxonomy" id="2840693"/>
    <lineage>
        <taxon>Bacteria</taxon>
        <taxon>Bacillati</taxon>
        <taxon>Bacillota</taxon>
        <taxon>Clostridia</taxon>
        <taxon>Candidatus Avichristensenella</taxon>
    </lineage>
</organism>
<dbReference type="EMBL" id="DVFI01000093">
    <property type="protein sequence ID" value="HIQ63210.1"/>
    <property type="molecule type" value="Genomic_DNA"/>
</dbReference>
<evidence type="ECO:0000256" key="2">
    <source>
        <dbReference type="ARBA" id="ARBA00022448"/>
    </source>
</evidence>
<reference evidence="4" key="2">
    <citation type="journal article" date="2021" name="PeerJ">
        <title>Extensive microbial diversity within the chicken gut microbiome revealed by metagenomics and culture.</title>
        <authorList>
            <person name="Gilroy R."/>
            <person name="Ravi A."/>
            <person name="Getino M."/>
            <person name="Pursley I."/>
            <person name="Horton D.L."/>
            <person name="Alikhan N.F."/>
            <person name="Baker D."/>
            <person name="Gharbi K."/>
            <person name="Hall N."/>
            <person name="Watson M."/>
            <person name="Adriaenssens E.M."/>
            <person name="Foster-Nyarko E."/>
            <person name="Jarju S."/>
            <person name="Secka A."/>
            <person name="Antonio M."/>
            <person name="Oren A."/>
            <person name="Chaudhuri R.R."/>
            <person name="La Ragione R."/>
            <person name="Hildebrand F."/>
            <person name="Pallen M.J."/>
        </authorList>
    </citation>
    <scope>NUCLEOTIDE SEQUENCE</scope>
    <source>
        <strain evidence="4">ChiHile30-977</strain>
    </source>
</reference>
<comment type="caution">
    <text evidence="4">The sequence shown here is derived from an EMBL/GenBank/DDBJ whole genome shotgun (WGS) entry which is preliminary data.</text>
</comment>
<keyword evidence="2" id="KW-0813">Transport</keyword>
<dbReference type="GO" id="GO:0033178">
    <property type="term" value="C:proton-transporting two-sector ATPase complex, catalytic domain"/>
    <property type="evidence" value="ECO:0007669"/>
    <property type="project" value="InterPro"/>
</dbReference>
<dbReference type="Pfam" id="PF01991">
    <property type="entry name" value="vATP-synt_E"/>
    <property type="match status" value="1"/>
</dbReference>
<reference evidence="4" key="1">
    <citation type="submission" date="2020-10" db="EMBL/GenBank/DDBJ databases">
        <authorList>
            <person name="Gilroy R."/>
        </authorList>
    </citation>
    <scope>NUCLEOTIDE SEQUENCE</scope>
    <source>
        <strain evidence="4">ChiHile30-977</strain>
    </source>
</reference>
<dbReference type="AlphaFoldDB" id="A0A9D0YYI8"/>
<protein>
    <submittedName>
        <fullName evidence="4">V-type ATP synthase subunit E</fullName>
    </submittedName>
</protein>
<keyword evidence="3" id="KW-0406">Ion transport</keyword>
<sequence>MNAQPILNRIEQDARQTAAAMLRDAQARADAVHRAAEEKIEAERERTLEQARRDALDMDDRMQRMARLDGRKALLAAKRQVLDEAFAGALDKLRAMPAPQARAFGLRLLLEAAHGDEQVVADEQSAWCDEAFIQEANALLSKAGRPARLTLAAQRRALGGGFALLRGGMEINCSFPAVVASQRAEMEAEIAALLFD</sequence>
<evidence type="ECO:0000256" key="1">
    <source>
        <dbReference type="ARBA" id="ARBA00005901"/>
    </source>
</evidence>
<dbReference type="Gene3D" id="1.20.5.620">
    <property type="entry name" value="F1F0 ATP synthase subunit B, membrane domain"/>
    <property type="match status" value="1"/>
</dbReference>
<evidence type="ECO:0000256" key="3">
    <source>
        <dbReference type="ARBA" id="ARBA00023065"/>
    </source>
</evidence>
<comment type="similarity">
    <text evidence="1">Belongs to the V-ATPase E subunit family.</text>
</comment>
<gene>
    <name evidence="4" type="ORF">IAA66_06430</name>
</gene>
<name>A0A9D0YYI8_9FIRM</name>